<dbReference type="Proteomes" id="UP001595699">
    <property type="component" value="Unassembled WGS sequence"/>
</dbReference>
<reference evidence="3" key="1">
    <citation type="journal article" date="2019" name="Int. J. Syst. Evol. Microbiol.">
        <title>The Global Catalogue of Microorganisms (GCM) 10K type strain sequencing project: providing services to taxonomists for standard genome sequencing and annotation.</title>
        <authorList>
            <consortium name="The Broad Institute Genomics Platform"/>
            <consortium name="The Broad Institute Genome Sequencing Center for Infectious Disease"/>
            <person name="Wu L."/>
            <person name="Ma J."/>
        </authorList>
    </citation>
    <scope>NUCLEOTIDE SEQUENCE [LARGE SCALE GENOMIC DNA]</scope>
    <source>
        <strain evidence="3">CGMCC 4.7241</strain>
    </source>
</reference>
<feature type="signal peptide" evidence="1">
    <location>
        <begin position="1"/>
        <end position="28"/>
    </location>
</feature>
<organism evidence="2 3">
    <name type="scientific">Tenggerimyces flavus</name>
    <dbReference type="NCBI Taxonomy" id="1708749"/>
    <lineage>
        <taxon>Bacteria</taxon>
        <taxon>Bacillati</taxon>
        <taxon>Actinomycetota</taxon>
        <taxon>Actinomycetes</taxon>
        <taxon>Propionibacteriales</taxon>
        <taxon>Nocardioidaceae</taxon>
        <taxon>Tenggerimyces</taxon>
    </lineage>
</organism>
<feature type="chain" id="PRO_5046320224" evidence="1">
    <location>
        <begin position="29"/>
        <end position="344"/>
    </location>
</feature>
<evidence type="ECO:0000256" key="1">
    <source>
        <dbReference type="SAM" id="SignalP"/>
    </source>
</evidence>
<gene>
    <name evidence="2" type="ORF">ACFOUW_00375</name>
</gene>
<sequence>MLRKTVRTLAGATLAATLIATAAPAAQAANTQTELPFNTFGDIVATNTRIFISGGETSTSIVVARPTGSILGEIRNLPGPTDLQLSADRRLLYVALHGGGIAAFDTQSLEERARYDTGDTCPGSLALSKRRLYFGYNCSRHGYEGNVGLIDLDHPSSPPRLPLIAPAVLGVPLLNAPTSGANVLLVSETVATPGDIYLYASDPDGGLTRLRKSDHGSLGEALTDLAISSDGSTAYSTSAWPYGIVEFATNDLSVRRVLPTRAFPNAVDASPDGRLLASGSFSCCDPDLFFFRTDGTPTGVVELGDDLFHRALTWSPTGRRLYAVTGDIGWNERPAVLHVLNAPR</sequence>
<dbReference type="Gene3D" id="2.130.10.10">
    <property type="entry name" value="YVTN repeat-like/Quinoprotein amine dehydrogenase"/>
    <property type="match status" value="2"/>
</dbReference>
<evidence type="ECO:0000313" key="3">
    <source>
        <dbReference type="Proteomes" id="UP001595699"/>
    </source>
</evidence>
<dbReference type="InterPro" id="IPR011047">
    <property type="entry name" value="Quinoprotein_ADH-like_sf"/>
</dbReference>
<protein>
    <submittedName>
        <fullName evidence="2">YncE family protein</fullName>
    </submittedName>
</protein>
<dbReference type="EMBL" id="JBHRZH010000001">
    <property type="protein sequence ID" value="MFC3759279.1"/>
    <property type="molecule type" value="Genomic_DNA"/>
</dbReference>
<dbReference type="SUPFAM" id="SSF50998">
    <property type="entry name" value="Quinoprotein alcohol dehydrogenase-like"/>
    <property type="match status" value="1"/>
</dbReference>
<keyword evidence="1" id="KW-0732">Signal</keyword>
<proteinExistence type="predicted"/>
<dbReference type="RefSeq" id="WP_205122315.1">
    <property type="nucleotide sequence ID" value="NZ_JAFBCM010000001.1"/>
</dbReference>
<dbReference type="InterPro" id="IPR015943">
    <property type="entry name" value="WD40/YVTN_repeat-like_dom_sf"/>
</dbReference>
<comment type="caution">
    <text evidence="2">The sequence shown here is derived from an EMBL/GenBank/DDBJ whole genome shotgun (WGS) entry which is preliminary data.</text>
</comment>
<evidence type="ECO:0000313" key="2">
    <source>
        <dbReference type="EMBL" id="MFC3759279.1"/>
    </source>
</evidence>
<accession>A0ABV7Y5F7</accession>
<keyword evidence="3" id="KW-1185">Reference proteome</keyword>
<name>A0ABV7Y5F7_9ACTN</name>